<organism evidence="1">
    <name type="scientific">Arundo donax</name>
    <name type="common">Giant reed</name>
    <name type="synonym">Donax arundinaceus</name>
    <dbReference type="NCBI Taxonomy" id="35708"/>
    <lineage>
        <taxon>Eukaryota</taxon>
        <taxon>Viridiplantae</taxon>
        <taxon>Streptophyta</taxon>
        <taxon>Embryophyta</taxon>
        <taxon>Tracheophyta</taxon>
        <taxon>Spermatophyta</taxon>
        <taxon>Magnoliopsida</taxon>
        <taxon>Liliopsida</taxon>
        <taxon>Poales</taxon>
        <taxon>Poaceae</taxon>
        <taxon>PACMAD clade</taxon>
        <taxon>Arundinoideae</taxon>
        <taxon>Arundineae</taxon>
        <taxon>Arundo</taxon>
    </lineage>
</organism>
<evidence type="ECO:0000313" key="1">
    <source>
        <dbReference type="EMBL" id="JAD40805.1"/>
    </source>
</evidence>
<accession>A0A0A8ZVL6</accession>
<name>A0A0A8ZVL6_ARUDO</name>
<protein>
    <submittedName>
        <fullName evidence="1">Uncharacterized protein</fullName>
    </submittedName>
</protein>
<sequence>MCSYGNLTNFYPRRVSNAVYERENSPQIFHFRLHVDKSKPLPCVATCYT</sequence>
<proteinExistence type="predicted"/>
<dbReference type="EMBL" id="GBRH01257090">
    <property type="protein sequence ID" value="JAD40805.1"/>
    <property type="molecule type" value="Transcribed_RNA"/>
</dbReference>
<reference evidence="1" key="2">
    <citation type="journal article" date="2015" name="Data Brief">
        <title>Shoot transcriptome of the giant reed, Arundo donax.</title>
        <authorList>
            <person name="Barrero R.A."/>
            <person name="Guerrero F.D."/>
            <person name="Moolhuijzen P."/>
            <person name="Goolsby J.A."/>
            <person name="Tidwell J."/>
            <person name="Bellgard S.E."/>
            <person name="Bellgard M.I."/>
        </authorList>
    </citation>
    <scope>NUCLEOTIDE SEQUENCE</scope>
    <source>
        <tissue evidence="1">Shoot tissue taken approximately 20 cm above the soil surface</tissue>
    </source>
</reference>
<reference evidence="1" key="1">
    <citation type="submission" date="2014-09" db="EMBL/GenBank/DDBJ databases">
        <authorList>
            <person name="Magalhaes I.L.F."/>
            <person name="Oliveira U."/>
            <person name="Santos F.R."/>
            <person name="Vidigal T.H.D.A."/>
            <person name="Brescovit A.D."/>
            <person name="Santos A.J."/>
        </authorList>
    </citation>
    <scope>NUCLEOTIDE SEQUENCE</scope>
    <source>
        <tissue evidence="1">Shoot tissue taken approximately 20 cm above the soil surface</tissue>
    </source>
</reference>
<dbReference type="AlphaFoldDB" id="A0A0A8ZVL6"/>